<evidence type="ECO:0000313" key="1">
    <source>
        <dbReference type="EMBL" id="RZS45191.1"/>
    </source>
</evidence>
<proteinExistence type="predicted"/>
<reference evidence="1 2" key="1">
    <citation type="submission" date="2019-02" db="EMBL/GenBank/DDBJ databases">
        <title>Genomic Encyclopedia of Type Strains, Phase IV (KMG-IV): sequencing the most valuable type-strain genomes for metagenomic binning, comparative biology and taxonomic classification.</title>
        <authorList>
            <person name="Goeker M."/>
        </authorList>
    </citation>
    <scope>NUCLEOTIDE SEQUENCE [LARGE SCALE GENOMIC DNA]</scope>
    <source>
        <strain evidence="1 2">DSM 101727</strain>
    </source>
</reference>
<sequence length="96" mass="10018">MIEFAELAGGPVPEGGGIRVTGRCHSGPIHVGDTFTELVHANGRTERISLCVKEIVIYGRVIDTLDKGVSARLLLAGGSTVTPRALLRGSPAPLNT</sequence>
<accession>A0A4Q7L931</accession>
<protein>
    <recommendedName>
        <fullName evidence="3">Elongation factor Tu-like protein</fullName>
    </recommendedName>
</protein>
<dbReference type="AlphaFoldDB" id="A0A4Q7L931"/>
<dbReference type="OrthoDB" id="3689994at2"/>
<organism evidence="1 2">
    <name type="scientific">Herbihabitans rhizosphaerae</name>
    <dbReference type="NCBI Taxonomy" id="1872711"/>
    <lineage>
        <taxon>Bacteria</taxon>
        <taxon>Bacillati</taxon>
        <taxon>Actinomycetota</taxon>
        <taxon>Actinomycetes</taxon>
        <taxon>Pseudonocardiales</taxon>
        <taxon>Pseudonocardiaceae</taxon>
        <taxon>Herbihabitans</taxon>
    </lineage>
</organism>
<dbReference type="RefSeq" id="WP_130342764.1">
    <property type="nucleotide sequence ID" value="NZ_SGWQ01000001.1"/>
</dbReference>
<keyword evidence="2" id="KW-1185">Reference proteome</keyword>
<evidence type="ECO:0000313" key="2">
    <source>
        <dbReference type="Proteomes" id="UP000294257"/>
    </source>
</evidence>
<name>A0A4Q7L931_9PSEU</name>
<dbReference type="Proteomes" id="UP000294257">
    <property type="component" value="Unassembled WGS sequence"/>
</dbReference>
<gene>
    <name evidence="1" type="ORF">EV193_1011078</name>
</gene>
<comment type="caution">
    <text evidence="1">The sequence shown here is derived from an EMBL/GenBank/DDBJ whole genome shotgun (WGS) entry which is preliminary data.</text>
</comment>
<dbReference type="EMBL" id="SGWQ01000001">
    <property type="protein sequence ID" value="RZS45191.1"/>
    <property type="molecule type" value="Genomic_DNA"/>
</dbReference>
<evidence type="ECO:0008006" key="3">
    <source>
        <dbReference type="Google" id="ProtNLM"/>
    </source>
</evidence>